<feature type="compositionally biased region" description="Low complexity" evidence="1">
    <location>
        <begin position="102"/>
        <end position="116"/>
    </location>
</feature>
<sequence length="270" mass="30737">MSKALAGKGARLGLQNFFYLEQEIGPNGEVNVHQHAEAEHQQDKLQLLLLWVPTSDQGKHAKAKNQQKKPLLLWIPAGDQGKDTRAEHQSVSRASTLMPNISKESTMTSSSRSKSASIRRSKSSNRMPIISLEFLMVEKEGKLRPPKLKPNHKHVFRSIVLNEDEEDLAAFCLGFIQRSQRISDKKITTEIFYTSKEFICGQAVVLNRDGYMYHEGQMWSILEVCIFHLTGLGKQHHIPTSIKVIVDITIKETLKWPESYYVSIDEEKEP</sequence>
<proteinExistence type="predicted"/>
<name>D8RJQ7_SELML</name>
<dbReference type="AlphaFoldDB" id="D8RJQ7"/>
<feature type="region of interest" description="Disordered" evidence="1">
    <location>
        <begin position="82"/>
        <end position="123"/>
    </location>
</feature>
<dbReference type="EMBL" id="GL377581">
    <property type="protein sequence ID" value="EFJ27759.1"/>
    <property type="molecule type" value="Genomic_DNA"/>
</dbReference>
<dbReference type="InParanoid" id="D8RJQ7"/>
<keyword evidence="3" id="KW-1185">Reference proteome</keyword>
<reference evidence="2 3" key="1">
    <citation type="journal article" date="2011" name="Science">
        <title>The Selaginella genome identifies genetic changes associated with the evolution of vascular plants.</title>
        <authorList>
            <person name="Banks J.A."/>
            <person name="Nishiyama T."/>
            <person name="Hasebe M."/>
            <person name="Bowman J.L."/>
            <person name="Gribskov M."/>
            <person name="dePamphilis C."/>
            <person name="Albert V.A."/>
            <person name="Aono N."/>
            <person name="Aoyama T."/>
            <person name="Ambrose B.A."/>
            <person name="Ashton N.W."/>
            <person name="Axtell M.J."/>
            <person name="Barker E."/>
            <person name="Barker M.S."/>
            <person name="Bennetzen J.L."/>
            <person name="Bonawitz N.D."/>
            <person name="Chapple C."/>
            <person name="Cheng C."/>
            <person name="Correa L.G."/>
            <person name="Dacre M."/>
            <person name="DeBarry J."/>
            <person name="Dreyer I."/>
            <person name="Elias M."/>
            <person name="Engstrom E.M."/>
            <person name="Estelle M."/>
            <person name="Feng L."/>
            <person name="Finet C."/>
            <person name="Floyd S.K."/>
            <person name="Frommer W.B."/>
            <person name="Fujita T."/>
            <person name="Gramzow L."/>
            <person name="Gutensohn M."/>
            <person name="Harholt J."/>
            <person name="Hattori M."/>
            <person name="Heyl A."/>
            <person name="Hirai T."/>
            <person name="Hiwatashi Y."/>
            <person name="Ishikawa M."/>
            <person name="Iwata M."/>
            <person name="Karol K.G."/>
            <person name="Koehler B."/>
            <person name="Kolukisaoglu U."/>
            <person name="Kubo M."/>
            <person name="Kurata T."/>
            <person name="Lalonde S."/>
            <person name="Li K."/>
            <person name="Li Y."/>
            <person name="Litt A."/>
            <person name="Lyons E."/>
            <person name="Manning G."/>
            <person name="Maruyama T."/>
            <person name="Michael T.P."/>
            <person name="Mikami K."/>
            <person name="Miyazaki S."/>
            <person name="Morinaga S."/>
            <person name="Murata T."/>
            <person name="Mueller-Roeber B."/>
            <person name="Nelson D.R."/>
            <person name="Obara M."/>
            <person name="Oguri Y."/>
            <person name="Olmstead R.G."/>
            <person name="Onodera N."/>
            <person name="Petersen B.L."/>
            <person name="Pils B."/>
            <person name="Prigge M."/>
            <person name="Rensing S.A."/>
            <person name="Riano-Pachon D.M."/>
            <person name="Roberts A.W."/>
            <person name="Sato Y."/>
            <person name="Scheller H.V."/>
            <person name="Schulz B."/>
            <person name="Schulz C."/>
            <person name="Shakirov E.V."/>
            <person name="Shibagaki N."/>
            <person name="Shinohara N."/>
            <person name="Shippen D.E."/>
            <person name="Soerensen I."/>
            <person name="Sotooka R."/>
            <person name="Sugimoto N."/>
            <person name="Sugita M."/>
            <person name="Sumikawa N."/>
            <person name="Tanurdzic M."/>
            <person name="Theissen G."/>
            <person name="Ulvskov P."/>
            <person name="Wakazuki S."/>
            <person name="Weng J.K."/>
            <person name="Willats W.W."/>
            <person name="Wipf D."/>
            <person name="Wolf P.G."/>
            <person name="Yang L."/>
            <person name="Zimmer A.D."/>
            <person name="Zhu Q."/>
            <person name="Mitros T."/>
            <person name="Hellsten U."/>
            <person name="Loque D."/>
            <person name="Otillar R."/>
            <person name="Salamov A."/>
            <person name="Schmutz J."/>
            <person name="Shapiro H."/>
            <person name="Lindquist E."/>
            <person name="Lucas S."/>
            <person name="Rokhsar D."/>
            <person name="Grigoriev I.V."/>
        </authorList>
    </citation>
    <scope>NUCLEOTIDE SEQUENCE [LARGE SCALE GENOMIC DNA]</scope>
</reference>
<gene>
    <name evidence="2" type="ORF">SELMODRAFT_412002</name>
</gene>
<evidence type="ECO:0000313" key="2">
    <source>
        <dbReference type="EMBL" id="EFJ27759.1"/>
    </source>
</evidence>
<accession>D8RJQ7</accession>
<dbReference type="HOGENOM" id="CLU_1032080_0_0_1"/>
<evidence type="ECO:0000313" key="3">
    <source>
        <dbReference type="Proteomes" id="UP000001514"/>
    </source>
</evidence>
<dbReference type="Proteomes" id="UP000001514">
    <property type="component" value="Unassembled WGS sequence"/>
</dbReference>
<protein>
    <submittedName>
        <fullName evidence="2">Uncharacterized protein</fullName>
    </submittedName>
</protein>
<dbReference type="Gramene" id="EFJ27759">
    <property type="protein sequence ID" value="EFJ27759"/>
    <property type="gene ID" value="SELMODRAFT_412002"/>
</dbReference>
<organism evidence="3">
    <name type="scientific">Selaginella moellendorffii</name>
    <name type="common">Spikemoss</name>
    <dbReference type="NCBI Taxonomy" id="88036"/>
    <lineage>
        <taxon>Eukaryota</taxon>
        <taxon>Viridiplantae</taxon>
        <taxon>Streptophyta</taxon>
        <taxon>Embryophyta</taxon>
        <taxon>Tracheophyta</taxon>
        <taxon>Lycopodiopsida</taxon>
        <taxon>Selaginellales</taxon>
        <taxon>Selaginellaceae</taxon>
        <taxon>Selaginella</taxon>
    </lineage>
</organism>
<dbReference type="KEGG" id="smo:SELMODRAFT_412002"/>
<evidence type="ECO:0000256" key="1">
    <source>
        <dbReference type="SAM" id="MobiDB-lite"/>
    </source>
</evidence>